<dbReference type="SUPFAM" id="SSF56112">
    <property type="entry name" value="Protein kinase-like (PK-like)"/>
    <property type="match status" value="1"/>
</dbReference>
<evidence type="ECO:0000313" key="8">
    <source>
        <dbReference type="EMBL" id="PRW58315.1"/>
    </source>
</evidence>
<dbReference type="PROSITE" id="PS50290">
    <property type="entry name" value="PI3_4_KINASE_3"/>
    <property type="match status" value="1"/>
</dbReference>
<dbReference type="GO" id="GO:0005694">
    <property type="term" value="C:chromosome"/>
    <property type="evidence" value="ECO:0007669"/>
    <property type="project" value="TreeGrafter"/>
</dbReference>
<evidence type="ECO:0000256" key="3">
    <source>
        <dbReference type="ARBA" id="ARBA00022763"/>
    </source>
</evidence>
<dbReference type="Pfam" id="PF02260">
    <property type="entry name" value="FATC"/>
    <property type="match status" value="1"/>
</dbReference>
<reference evidence="8 9" key="1">
    <citation type="journal article" date="2018" name="Plant J.">
        <title>Genome sequences of Chlorella sorokiniana UTEX 1602 and Micractinium conductrix SAG 241.80: implications to maltose excretion by a green alga.</title>
        <authorList>
            <person name="Arriola M.B."/>
            <person name="Velmurugan N."/>
            <person name="Zhang Y."/>
            <person name="Plunkett M.H."/>
            <person name="Hondzo H."/>
            <person name="Barney B.M."/>
        </authorList>
    </citation>
    <scope>NUCLEOTIDE SEQUENCE [LARGE SCALE GENOMIC DNA]</scope>
    <source>
        <strain evidence="9">UTEX 1602</strain>
    </source>
</reference>
<dbReference type="GO" id="GO:0000723">
    <property type="term" value="P:telomere maintenance"/>
    <property type="evidence" value="ECO:0007669"/>
    <property type="project" value="TreeGrafter"/>
</dbReference>
<accession>A0A2P6TW74</accession>
<name>A0A2P6TW74_CHLSO</name>
<dbReference type="GO" id="GO:0004674">
    <property type="term" value="F:protein serine/threonine kinase activity"/>
    <property type="evidence" value="ECO:0007669"/>
    <property type="project" value="UniProtKB-KW"/>
</dbReference>
<evidence type="ECO:0000256" key="5">
    <source>
        <dbReference type="SAM" id="MobiDB-lite"/>
    </source>
</evidence>
<evidence type="ECO:0000259" key="6">
    <source>
        <dbReference type="PROSITE" id="PS50290"/>
    </source>
</evidence>
<dbReference type="GO" id="GO:0000077">
    <property type="term" value="P:DNA damage checkpoint signaling"/>
    <property type="evidence" value="ECO:0007669"/>
    <property type="project" value="TreeGrafter"/>
</dbReference>
<evidence type="ECO:0000259" key="7">
    <source>
        <dbReference type="PROSITE" id="PS51190"/>
    </source>
</evidence>
<dbReference type="PANTHER" id="PTHR11139">
    <property type="entry name" value="ATAXIA TELANGIECTASIA MUTATED ATM -RELATED"/>
    <property type="match status" value="1"/>
</dbReference>
<dbReference type="GO" id="GO:0005634">
    <property type="term" value="C:nucleus"/>
    <property type="evidence" value="ECO:0007669"/>
    <property type="project" value="UniProtKB-SubCell"/>
</dbReference>
<dbReference type="PANTHER" id="PTHR11139:SF69">
    <property type="entry name" value="SERINE_THREONINE-PROTEIN KINASE ATR"/>
    <property type="match status" value="1"/>
</dbReference>
<keyword evidence="2" id="KW-0808">Transferase</keyword>
<gene>
    <name evidence="8" type="ORF">C2E21_2896</name>
</gene>
<dbReference type="EMBL" id="LHPG02000005">
    <property type="protein sequence ID" value="PRW58315.1"/>
    <property type="molecule type" value="Genomic_DNA"/>
</dbReference>
<proteinExistence type="predicted"/>
<dbReference type="STRING" id="3076.A0A2P6TW74"/>
<evidence type="ECO:0000256" key="2">
    <source>
        <dbReference type="ARBA" id="ARBA00022527"/>
    </source>
</evidence>
<dbReference type="OrthoDB" id="515939at2759"/>
<feature type="domain" description="FATC" evidence="7">
    <location>
        <begin position="1436"/>
        <end position="1468"/>
    </location>
</feature>
<organism evidence="8 9">
    <name type="scientific">Chlorella sorokiniana</name>
    <name type="common">Freshwater green alga</name>
    <dbReference type="NCBI Taxonomy" id="3076"/>
    <lineage>
        <taxon>Eukaryota</taxon>
        <taxon>Viridiplantae</taxon>
        <taxon>Chlorophyta</taxon>
        <taxon>core chlorophytes</taxon>
        <taxon>Trebouxiophyceae</taxon>
        <taxon>Chlorellales</taxon>
        <taxon>Chlorellaceae</taxon>
        <taxon>Chlorella clade</taxon>
        <taxon>Chlorella</taxon>
    </lineage>
</organism>
<feature type="region of interest" description="Disordered" evidence="5">
    <location>
        <begin position="829"/>
        <end position="874"/>
    </location>
</feature>
<evidence type="ECO:0000313" key="9">
    <source>
        <dbReference type="Proteomes" id="UP000239899"/>
    </source>
</evidence>
<dbReference type="Gene3D" id="1.10.1070.11">
    <property type="entry name" value="Phosphatidylinositol 3-/4-kinase, catalytic domain"/>
    <property type="match status" value="1"/>
</dbReference>
<dbReference type="SMART" id="SM01343">
    <property type="entry name" value="FATC"/>
    <property type="match status" value="1"/>
</dbReference>
<keyword evidence="2" id="KW-0418">Kinase</keyword>
<dbReference type="Pfam" id="PF00454">
    <property type="entry name" value="PI3_PI4_kinase"/>
    <property type="match status" value="1"/>
</dbReference>
<feature type="domain" description="PI3K/PI4K catalytic" evidence="6">
    <location>
        <begin position="1"/>
        <end position="136"/>
    </location>
</feature>
<feature type="compositionally biased region" description="Low complexity" evidence="5">
    <location>
        <begin position="839"/>
        <end position="857"/>
    </location>
</feature>
<keyword evidence="3" id="KW-0227">DNA damage</keyword>
<dbReference type="InterPro" id="IPR011009">
    <property type="entry name" value="Kinase-like_dom_sf"/>
</dbReference>
<comment type="caution">
    <text evidence="8">The sequence shown here is derived from an EMBL/GenBank/DDBJ whole genome shotgun (WGS) entry which is preliminary data.</text>
</comment>
<keyword evidence="4" id="KW-0539">Nucleus</keyword>
<keyword evidence="9" id="KW-1185">Reference proteome</keyword>
<protein>
    <submittedName>
        <fullName evidence="8">Phosphatidylinositol 3-kinase-related kinase</fullName>
    </submittedName>
</protein>
<evidence type="ECO:0000256" key="1">
    <source>
        <dbReference type="ARBA" id="ARBA00004123"/>
    </source>
</evidence>
<feature type="region of interest" description="Disordered" evidence="5">
    <location>
        <begin position="1339"/>
        <end position="1364"/>
    </location>
</feature>
<dbReference type="InterPro" id="IPR000403">
    <property type="entry name" value="PI3/4_kinase_cat_dom"/>
</dbReference>
<dbReference type="InterPro" id="IPR036940">
    <property type="entry name" value="PI3/4_kinase_cat_sf"/>
</dbReference>
<comment type="subcellular location">
    <subcellularLocation>
        <location evidence="1">Nucleus</location>
    </subcellularLocation>
</comment>
<dbReference type="PROSITE" id="PS51190">
    <property type="entry name" value="FATC"/>
    <property type="match status" value="1"/>
</dbReference>
<dbReference type="InterPro" id="IPR050517">
    <property type="entry name" value="DDR_Repair_Kinase"/>
</dbReference>
<sequence length="1468" mass="147115">MLLHRRGGHLVHIDFSVVFDRGLQLKVPEVVPFRLTQTLVEALGVAGPEGRFRLGCERTLRALRANAAPLTAVLEAALLDAGVDWDAEAAAKAASKAFTLAAALQLFALREAGGSAELATTAGAAGSALSATSAALTGYVQQFLAVARTAASAAESHALLQRCRATLDTAAAQEQQLSGQEQQGRAALATVLAEAQPVAAQVLAALQECQAWQQRHEALLPLLLGNPPAAMLLGALAWDPAAAAAAGAAPPLLLVSAAGSSSVEAGAGSILHGALGMLPSQAPLSASLLLQAAAVDSQGQQLLQERASAAAQLAAALQQFGAAAACLLGGPRYAGSSQHAHWLGAFQAAMELPVPQGFEQAAQLAPQPPDPAAALAAWRPLAAAASAASGLAEQLGSTAAALQLERVDVALAAGDAKQRLLEAAEACWAAAGAGSQAAEGGAAAVALTFAALSEEQAAAVLQLQQQAEAGQAEGAAGAAPAAEQAPAVLEEVQRLILGYASTAVAVRDATSEELFCALDGSNLLGWLAQAVQAVDSLSTAAAEAQLLLPQLLALLHTEAAAPDVSAAVAAAAEQLGPAADAGEAEEQAAAAAMQPLLEAAGQHPPFSALLQCLQRAQAAAQLLPPTEQQPSLAQLQLLLAGAAVAAWQGLEEAMEDAAEEAEQAASNSPAAAAVAAASSSSLWQRCSAVLAGAVAAEAEQHLLPPLAAALADTAQQLRAAVPSLARRAGLEMAAAAVAAQSAGGGTHDLGASAPDLVPLTAFDDELPGASELLGSLEDELGPADSTAAVGGSIAGYALAEQQPAGAAELVPFLDFDESLAGAGDLLESLEPAGAPDFEGASPPGSQPQFSQPGAGSSLSQRTDEWDAGGGSQPAGTSLDWRQLAALLAAAAESSGALAAVDAVQYVSGLALQQAQQLRQQHCSELAACQWANEHLLPPEVAAAAAALLSDVTLSAAAAAAAGATLPPVHPAAAAWVLHGSRQQVLQQLESGAATLLSLEAPLQQWQRSLAAVERQLSDEVAAAMPFAAGDLQQALGQQQQWLTSAAAHTANLLEVAQAVLQLEASRTADSASGTAAAAAVAGAGQQTGGAQPADRYSAEQREGWQRYAALLQQMQQLHGAYTAAERDVAAAAGELQQLALRRQEATAIAQSAEEAGSTAATAFAASALPLVKATQQLPTAMAQLLPRLSGASQWADQLAQSQRWAAELAAAAADDDGSGVGQGAAAAAEQLAAAAACARQLPAAVQQLQAALLPVRNRLLAGGRGEAAAQQQAADVVDALSAAVTELQPQLEQAEPLQQWLAALPASLQALASQAGHQAAALQSRHGFSLQGLKQLLEGQPSSAPGSQLAGGSTTTTTAGGGRALSGSLLLTERPPQQEAEERQRYAAAVLQRFRAKLQGQDAVGAPGPTGAAGSMHPAASATAAATADGGASAAAGAEVAEEVERLIAAATSADNLARMWEGWMPWV</sequence>
<dbReference type="GO" id="GO:0006281">
    <property type="term" value="P:DNA repair"/>
    <property type="evidence" value="ECO:0007669"/>
    <property type="project" value="TreeGrafter"/>
</dbReference>
<keyword evidence="2" id="KW-0723">Serine/threonine-protein kinase</keyword>
<dbReference type="InterPro" id="IPR003152">
    <property type="entry name" value="FATC_dom"/>
</dbReference>
<evidence type="ECO:0000256" key="4">
    <source>
        <dbReference type="ARBA" id="ARBA00023242"/>
    </source>
</evidence>
<dbReference type="Proteomes" id="UP000239899">
    <property type="component" value="Unassembled WGS sequence"/>
</dbReference>